<evidence type="ECO:0000313" key="1">
    <source>
        <dbReference type="EMBL" id="MDV3443560.1"/>
    </source>
</evidence>
<organism evidence="1 2">
    <name type="scientific">Metapseudomonas otitidis</name>
    <dbReference type="NCBI Taxonomy" id="319939"/>
    <lineage>
        <taxon>Bacteria</taxon>
        <taxon>Pseudomonadati</taxon>
        <taxon>Pseudomonadota</taxon>
        <taxon>Gammaproteobacteria</taxon>
        <taxon>Pseudomonadales</taxon>
        <taxon>Pseudomonadaceae</taxon>
        <taxon>Metapseudomonas</taxon>
    </lineage>
</organism>
<accession>A0ABU3Y194</accession>
<reference evidence="1 2" key="1">
    <citation type="submission" date="2023-10" db="EMBL/GenBank/DDBJ databases">
        <title>Pseudomonas otitidis isolated from a paediatric patient with cystic fibrosis in Chile.</title>
        <authorList>
            <person name="Amsteins-Romero L."/>
            <person name="Opazo-Capurro A."/>
            <person name="Matus-Kohler M."/>
            <person name="Gonzalez-Rocha G."/>
        </authorList>
    </citation>
    <scope>NUCLEOTIDE SEQUENCE [LARGE SCALE GENOMIC DNA]</scope>
    <source>
        <strain evidence="1 2">P-714</strain>
    </source>
</reference>
<protein>
    <submittedName>
        <fullName evidence="1">Uncharacterized protein</fullName>
    </submittedName>
</protein>
<evidence type="ECO:0000313" key="2">
    <source>
        <dbReference type="Proteomes" id="UP001273935"/>
    </source>
</evidence>
<keyword evidence="2" id="KW-1185">Reference proteome</keyword>
<comment type="caution">
    <text evidence="1">The sequence shown here is derived from an EMBL/GenBank/DDBJ whole genome shotgun (WGS) entry which is preliminary data.</text>
</comment>
<dbReference type="RefSeq" id="WP_309040507.1">
    <property type="nucleotide sequence ID" value="NZ_CP133395.1"/>
</dbReference>
<proteinExistence type="predicted"/>
<sequence length="90" mass="10021">MKELAAVEEVLFVFNSWVLMVCAPLSRTPGVGISLTLFDERKDKVGEAVVRKILTSRNPQIIPIEIGVISFFEDFGKIKYIFFDGVGGVK</sequence>
<dbReference type="EMBL" id="JAWJUL010000205">
    <property type="protein sequence ID" value="MDV3443560.1"/>
    <property type="molecule type" value="Genomic_DNA"/>
</dbReference>
<name>A0ABU3Y194_9GAMM</name>
<dbReference type="Proteomes" id="UP001273935">
    <property type="component" value="Unassembled WGS sequence"/>
</dbReference>
<gene>
    <name evidence="1" type="ORF">R0G64_29530</name>
</gene>